<name>A0A1U8PSP0_GOSHI</name>
<organism evidence="3 4">
    <name type="scientific">Gossypium hirsutum</name>
    <name type="common">Upland cotton</name>
    <name type="synonym">Gossypium mexicanum</name>
    <dbReference type="NCBI Taxonomy" id="3635"/>
    <lineage>
        <taxon>Eukaryota</taxon>
        <taxon>Viridiplantae</taxon>
        <taxon>Streptophyta</taxon>
        <taxon>Embryophyta</taxon>
        <taxon>Tracheophyta</taxon>
        <taxon>Spermatophyta</taxon>
        <taxon>Magnoliopsida</taxon>
        <taxon>eudicotyledons</taxon>
        <taxon>Gunneridae</taxon>
        <taxon>Pentapetalae</taxon>
        <taxon>rosids</taxon>
        <taxon>malvids</taxon>
        <taxon>Malvales</taxon>
        <taxon>Malvaceae</taxon>
        <taxon>Malvoideae</taxon>
        <taxon>Gossypium</taxon>
    </lineage>
</organism>
<dbReference type="Proteomes" id="UP000818029">
    <property type="component" value="Chromosome A06"/>
</dbReference>
<keyword evidence="3" id="KW-1185">Reference proteome</keyword>
<dbReference type="RefSeq" id="XP_016753299.1">
    <property type="nucleotide sequence ID" value="XM_016897810.2"/>
</dbReference>
<proteinExistence type="predicted"/>
<dbReference type="OrthoDB" id="10398967at2759"/>
<gene>
    <name evidence="4" type="primary">LOC107961722</name>
</gene>
<reference evidence="3" key="1">
    <citation type="journal article" date="2020" name="Nat. Genet.">
        <title>Genomic diversifications of five Gossypium allopolyploid species and their impact on cotton improvement.</title>
        <authorList>
            <person name="Chen Z.J."/>
            <person name="Sreedasyam A."/>
            <person name="Ando A."/>
            <person name="Song Q."/>
            <person name="De Santiago L.M."/>
            <person name="Hulse-Kemp A.M."/>
            <person name="Ding M."/>
            <person name="Ye W."/>
            <person name="Kirkbride R.C."/>
            <person name="Jenkins J."/>
            <person name="Plott C."/>
            <person name="Lovell J."/>
            <person name="Lin Y.M."/>
            <person name="Vaughn R."/>
            <person name="Liu B."/>
            <person name="Simpson S."/>
            <person name="Scheffler B.E."/>
            <person name="Wen L."/>
            <person name="Saski C.A."/>
            <person name="Grover C.E."/>
            <person name="Hu G."/>
            <person name="Conover J.L."/>
            <person name="Carlson J.W."/>
            <person name="Shu S."/>
            <person name="Boston L.B."/>
            <person name="Williams M."/>
            <person name="Peterson D.G."/>
            <person name="McGee K."/>
            <person name="Jones D.C."/>
            <person name="Wendel J.F."/>
            <person name="Stelly D.M."/>
            <person name="Grimwood J."/>
            <person name="Schmutz J."/>
        </authorList>
    </citation>
    <scope>NUCLEOTIDE SEQUENCE [LARGE SCALE GENOMIC DNA]</scope>
    <source>
        <strain evidence="3">cv. TM-1</strain>
    </source>
</reference>
<evidence type="ECO:0000256" key="2">
    <source>
        <dbReference type="SAM" id="Phobius"/>
    </source>
</evidence>
<feature type="coiled-coil region" evidence="1">
    <location>
        <begin position="83"/>
        <end position="136"/>
    </location>
</feature>
<feature type="transmembrane region" description="Helical" evidence="2">
    <location>
        <begin position="144"/>
        <end position="164"/>
    </location>
</feature>
<evidence type="ECO:0000256" key="1">
    <source>
        <dbReference type="SAM" id="Coils"/>
    </source>
</evidence>
<reference evidence="4" key="2">
    <citation type="submission" date="2025-08" db="UniProtKB">
        <authorList>
            <consortium name="RefSeq"/>
        </authorList>
    </citation>
    <scope>IDENTIFICATION</scope>
</reference>
<keyword evidence="2" id="KW-0472">Membrane</keyword>
<evidence type="ECO:0000313" key="3">
    <source>
        <dbReference type="Proteomes" id="UP000818029"/>
    </source>
</evidence>
<dbReference type="PaxDb" id="3635-A0A1U8PSP0"/>
<dbReference type="GeneID" id="107961722"/>
<dbReference type="SMR" id="A0A1U8PSP0"/>
<keyword evidence="2" id="KW-1133">Transmembrane helix</keyword>
<dbReference type="KEGG" id="ghi:107961722"/>
<dbReference type="AlphaFoldDB" id="A0A1U8PSP0"/>
<evidence type="ECO:0008006" key="5">
    <source>
        <dbReference type="Google" id="ProtNLM"/>
    </source>
</evidence>
<evidence type="ECO:0000313" key="4">
    <source>
        <dbReference type="RefSeq" id="XP_016753299.1"/>
    </source>
</evidence>
<protein>
    <recommendedName>
        <fullName evidence="5">Zinc finger GRF-type domain-containing protein</fullName>
    </recommendedName>
</protein>
<accession>A0A1U8PSP0</accession>
<keyword evidence="2" id="KW-0812">Transmembrane</keyword>
<sequence length="165" mass="19046">MGIRQSAKKFQHKLQPQPFSVVAPVPVNGTSKIIKKSRKMSAESSKTHGGLRAVYCSYGCSKYKQGGCDFFEWVEKQDGNGNLNELKGHIKMLLIENRELRIENAEFKKMVKVDEIEKLVRKVAKQKEKLRGYKLLVTKIENDVYFYKVAFITLWIIFVVLKFVV</sequence>
<keyword evidence="1" id="KW-0175">Coiled coil</keyword>